<evidence type="ECO:0000313" key="1">
    <source>
        <dbReference type="EMBL" id="JAD28913.1"/>
    </source>
</evidence>
<organism evidence="1">
    <name type="scientific">Arundo donax</name>
    <name type="common">Giant reed</name>
    <name type="synonym">Donax arundinaceus</name>
    <dbReference type="NCBI Taxonomy" id="35708"/>
    <lineage>
        <taxon>Eukaryota</taxon>
        <taxon>Viridiplantae</taxon>
        <taxon>Streptophyta</taxon>
        <taxon>Embryophyta</taxon>
        <taxon>Tracheophyta</taxon>
        <taxon>Spermatophyta</taxon>
        <taxon>Magnoliopsida</taxon>
        <taxon>Liliopsida</taxon>
        <taxon>Poales</taxon>
        <taxon>Poaceae</taxon>
        <taxon>PACMAD clade</taxon>
        <taxon>Arundinoideae</taxon>
        <taxon>Arundineae</taxon>
        <taxon>Arundo</taxon>
    </lineage>
</organism>
<proteinExistence type="predicted"/>
<protein>
    <submittedName>
        <fullName evidence="1">Uncharacterized protein</fullName>
    </submittedName>
</protein>
<name>A0A0A8YTZ3_ARUDO</name>
<accession>A0A0A8YTZ3</accession>
<reference evidence="1" key="1">
    <citation type="submission" date="2014-09" db="EMBL/GenBank/DDBJ databases">
        <authorList>
            <person name="Magalhaes I.L.F."/>
            <person name="Oliveira U."/>
            <person name="Santos F.R."/>
            <person name="Vidigal T.H.D.A."/>
            <person name="Brescovit A.D."/>
            <person name="Santos A.J."/>
        </authorList>
    </citation>
    <scope>NUCLEOTIDE SEQUENCE</scope>
    <source>
        <tissue evidence="1">Shoot tissue taken approximately 20 cm above the soil surface</tissue>
    </source>
</reference>
<dbReference type="EMBL" id="GBRH01268982">
    <property type="protein sequence ID" value="JAD28913.1"/>
    <property type="molecule type" value="Transcribed_RNA"/>
</dbReference>
<dbReference type="AlphaFoldDB" id="A0A0A8YTZ3"/>
<reference evidence="1" key="2">
    <citation type="journal article" date="2015" name="Data Brief">
        <title>Shoot transcriptome of the giant reed, Arundo donax.</title>
        <authorList>
            <person name="Barrero R.A."/>
            <person name="Guerrero F.D."/>
            <person name="Moolhuijzen P."/>
            <person name="Goolsby J.A."/>
            <person name="Tidwell J."/>
            <person name="Bellgard S.E."/>
            <person name="Bellgard M.I."/>
        </authorList>
    </citation>
    <scope>NUCLEOTIDE SEQUENCE</scope>
    <source>
        <tissue evidence="1">Shoot tissue taken approximately 20 cm above the soil surface</tissue>
    </source>
</reference>
<sequence>MCLCRSVKIQYRIMLYVHLQKAIAAQ</sequence>